<dbReference type="GO" id="GO:0005524">
    <property type="term" value="F:ATP binding"/>
    <property type="evidence" value="ECO:0007669"/>
    <property type="project" value="UniProtKB-KW"/>
</dbReference>
<dbReference type="EMBL" id="FNLN01000007">
    <property type="protein sequence ID" value="SDT87290.1"/>
    <property type="molecule type" value="Genomic_DNA"/>
</dbReference>
<dbReference type="RefSeq" id="WP_062558108.1">
    <property type="nucleotide sequence ID" value="NZ_CP013341.1"/>
</dbReference>
<protein>
    <recommendedName>
        <fullName evidence="2">CRISPR system single-strand-specific deoxyribonuclease Cas10/Csm1 (subtype III-A)</fullName>
    </recommendedName>
    <alternativeName>
        <fullName evidence="11">Cyclic oligoadenylate synthase</fullName>
    </alternativeName>
</protein>
<keyword evidence="14" id="KW-1185">Reference proteome</keyword>
<dbReference type="GO" id="GO:0051607">
    <property type="term" value="P:defense response to virus"/>
    <property type="evidence" value="ECO:0007669"/>
    <property type="project" value="UniProtKB-KW"/>
</dbReference>
<dbReference type="Gene3D" id="1.10.3210.10">
    <property type="entry name" value="Hypothetical protein af1432"/>
    <property type="match status" value="1"/>
</dbReference>
<dbReference type="InterPro" id="IPR013408">
    <property type="entry name" value="Cas10/Csm1"/>
</dbReference>
<dbReference type="Proteomes" id="UP000182882">
    <property type="component" value="Unassembled WGS sequence"/>
</dbReference>
<dbReference type="PANTHER" id="PTHR36528">
    <property type="entry name" value="CRISPR SYSTEM SINGLE-STRAND-SPECIFIC DEOXYRIBONUCLEASE CAS10/CSM1 (SUBTYPE III-A)"/>
    <property type="match status" value="1"/>
</dbReference>
<evidence type="ECO:0000256" key="7">
    <source>
        <dbReference type="ARBA" id="ARBA00022801"/>
    </source>
</evidence>
<evidence type="ECO:0000256" key="9">
    <source>
        <dbReference type="ARBA" id="ARBA00022840"/>
    </source>
</evidence>
<comment type="similarity">
    <text evidence="1">Belongs to the CRISPR-associated Cas10/Csm1 family.</text>
</comment>
<evidence type="ECO:0000256" key="2">
    <source>
        <dbReference type="ARBA" id="ARBA00014333"/>
    </source>
</evidence>
<dbReference type="PANTHER" id="PTHR36528:SF1">
    <property type="entry name" value="CRISPR SYSTEM SINGLE-STRAND-SPECIFIC DEOXYRIBONUCLEASE CAS10_CSM1 (SUBTYPE III-A)"/>
    <property type="match status" value="1"/>
</dbReference>
<feature type="domain" description="GGDEF" evidence="12">
    <location>
        <begin position="640"/>
        <end position="785"/>
    </location>
</feature>
<evidence type="ECO:0000313" key="14">
    <source>
        <dbReference type="Proteomes" id="UP000182882"/>
    </source>
</evidence>
<keyword evidence="10" id="KW-0051">Antiviral defense</keyword>
<dbReference type="KEGG" id="nur:ATY38_03675"/>
<dbReference type="GO" id="GO:0004519">
    <property type="term" value="F:endonuclease activity"/>
    <property type="evidence" value="ECO:0007669"/>
    <property type="project" value="UniProtKB-KW"/>
</dbReference>
<keyword evidence="9" id="KW-0067">ATP-binding</keyword>
<dbReference type="NCBIfam" id="TIGR02578">
    <property type="entry name" value="cas_TM1811_Csm1"/>
    <property type="match status" value="1"/>
</dbReference>
<evidence type="ECO:0000256" key="4">
    <source>
        <dbReference type="ARBA" id="ARBA00022722"/>
    </source>
</evidence>
<keyword evidence="8" id="KW-0269">Exonuclease</keyword>
<dbReference type="InterPro" id="IPR054767">
    <property type="entry name" value="Cas10-Cmr2_palm2"/>
</dbReference>
<evidence type="ECO:0000259" key="12">
    <source>
        <dbReference type="PROSITE" id="PS50887"/>
    </source>
</evidence>
<evidence type="ECO:0000256" key="1">
    <source>
        <dbReference type="ARBA" id="ARBA00005700"/>
    </source>
</evidence>
<evidence type="ECO:0000256" key="10">
    <source>
        <dbReference type="ARBA" id="ARBA00023118"/>
    </source>
</evidence>
<dbReference type="Pfam" id="PF22335">
    <property type="entry name" value="Cas10-Cmr2_palm2"/>
    <property type="match status" value="1"/>
</dbReference>
<evidence type="ECO:0000256" key="5">
    <source>
        <dbReference type="ARBA" id="ARBA00022741"/>
    </source>
</evidence>
<organism evidence="13 14">
    <name type="scientific">Nitrosomonas ureae</name>
    <dbReference type="NCBI Taxonomy" id="44577"/>
    <lineage>
        <taxon>Bacteria</taxon>
        <taxon>Pseudomonadati</taxon>
        <taxon>Pseudomonadota</taxon>
        <taxon>Betaproteobacteria</taxon>
        <taxon>Nitrosomonadales</taxon>
        <taxon>Nitrosomonadaceae</taxon>
        <taxon>Nitrosomonas</taxon>
    </lineage>
</organism>
<evidence type="ECO:0000256" key="3">
    <source>
        <dbReference type="ARBA" id="ARBA00022679"/>
    </source>
</evidence>
<dbReference type="InterPro" id="IPR043128">
    <property type="entry name" value="Rev_trsase/Diguanyl_cyclase"/>
</dbReference>
<dbReference type="GO" id="GO:0016740">
    <property type="term" value="F:transferase activity"/>
    <property type="evidence" value="ECO:0007669"/>
    <property type="project" value="UniProtKB-KW"/>
</dbReference>
<keyword evidence="7" id="KW-0378">Hydrolase</keyword>
<dbReference type="InterPro" id="IPR041062">
    <property type="entry name" value="Csm1_B"/>
</dbReference>
<dbReference type="InterPro" id="IPR000160">
    <property type="entry name" value="GGDEF_dom"/>
</dbReference>
<evidence type="ECO:0000256" key="8">
    <source>
        <dbReference type="ARBA" id="ARBA00022839"/>
    </source>
</evidence>
<dbReference type="InterPro" id="IPR052117">
    <property type="entry name" value="Cas10/Csm1_subtype-III-A"/>
</dbReference>
<name>A0A1H2DWS1_9PROT</name>
<keyword evidence="4" id="KW-0540">Nuclease</keyword>
<dbReference type="GO" id="GO:0004527">
    <property type="term" value="F:exonuclease activity"/>
    <property type="evidence" value="ECO:0007669"/>
    <property type="project" value="UniProtKB-KW"/>
</dbReference>
<evidence type="ECO:0000313" key="13">
    <source>
        <dbReference type="EMBL" id="SDT87290.1"/>
    </source>
</evidence>
<reference evidence="14" key="1">
    <citation type="submission" date="2016-10" db="EMBL/GenBank/DDBJ databases">
        <authorList>
            <person name="Varghese N."/>
            <person name="Submissions S."/>
        </authorList>
    </citation>
    <scope>NUCLEOTIDE SEQUENCE [LARGE SCALE GENOMIC DNA]</scope>
    <source>
        <strain evidence="14">Nm10</strain>
    </source>
</reference>
<accession>A0A1H2DWS1</accession>
<dbReference type="Gene3D" id="3.30.70.270">
    <property type="match status" value="1"/>
</dbReference>
<keyword evidence="5" id="KW-0547">Nucleotide-binding</keyword>
<evidence type="ECO:0000256" key="6">
    <source>
        <dbReference type="ARBA" id="ARBA00022759"/>
    </source>
</evidence>
<gene>
    <name evidence="13" type="ORF">SAMN05216406_10714</name>
</gene>
<sequence>MSMSSLLEQSSRIALAAFLHDLGKFAERARISNNQEAIEANKHLYCPRQKKFADDKNVRFTHVHAAYTGLAMDLIEDYLPDLTGTDFAPFGSWKTKDADDSFINAAAMHHKPTTFLQWIIATADRVASGFDREEFEQYNQAEEGTATGKNHYTARQLTLFEQIHKVDLDKQQFAYRYPLKPLSPDSIFPVSAGNYEHNDKDKAQQEYLALWNGFTQALQKIPQSHRNNWSLWLDHFETVWGVYTHAIPSATAFNVRPDVSLYDHSRVTAALATALWRFHHEKNQTDDNTRKQLSEQAESWDEKKFLLIQGDFFGIQDFIFASSGETSKRAAKLLRGRSFYVSLLTECAALKMLDALDLPATSQVINAAGKFMIVAPNTDQTKAKLQQVQNELDQWFLSHSFGQASVGLAWTETCCNDFRRKAGNQTNERSPYRQLIDKLFAQMEIKKCQRFDLCNSERIIFDGFLDEFEHGECKIDGRSPAKVQKDGEWISKLANDQIDVGSWLVKSNKQRILITREQLREDKKLSTLGLTIFGYAISFTDDESAKGEFGAEARNGNLLRVWDFSLPKSPDQELWNGYARRNINAYVPTASEKDLLEKQWKKYIGIDEELEIGAAKTLNHLACKDRRPHPDKEDRWIGISALSTLKGDVDNLGNIFQSGLGDDASFSKTAALSRQLNNFFTVYLPWLCQREYPDSYTVFAGGDDFFLIGPWLSQIKLANAMRQAFQDYVAHNTGVHFSAGISTTKPGLPINQIGGLAEQALEEAKAHNSKKADKPPKNAVTCFGRTVSWVEFQELLTQRLPRLQSLVEENTLSTGYVYGLLHLIDMAEKVSKKPENALWHSYFAYRTARMLERNKKLNKDQRKDRQDELAEEIASAGIGMHGGNYRVALFCHLYQQRD</sequence>
<dbReference type="AlphaFoldDB" id="A0A1H2DWS1"/>
<evidence type="ECO:0000256" key="11">
    <source>
        <dbReference type="ARBA" id="ARBA00032922"/>
    </source>
</evidence>
<keyword evidence="6" id="KW-0255">Endonuclease</keyword>
<dbReference type="PROSITE" id="PS50887">
    <property type="entry name" value="GGDEF"/>
    <property type="match status" value="1"/>
</dbReference>
<proteinExistence type="inferred from homology"/>
<dbReference type="Pfam" id="PF18211">
    <property type="entry name" value="Csm1_B"/>
    <property type="match status" value="1"/>
</dbReference>
<keyword evidence="3" id="KW-0808">Transferase</keyword>